<protein>
    <submittedName>
        <fullName evidence="2">Uncharacterized protein</fullName>
    </submittedName>
</protein>
<organism evidence="2 3">
    <name type="scientific">Miscanthus lutarioriparius</name>
    <dbReference type="NCBI Taxonomy" id="422564"/>
    <lineage>
        <taxon>Eukaryota</taxon>
        <taxon>Viridiplantae</taxon>
        <taxon>Streptophyta</taxon>
        <taxon>Embryophyta</taxon>
        <taxon>Tracheophyta</taxon>
        <taxon>Spermatophyta</taxon>
        <taxon>Magnoliopsida</taxon>
        <taxon>Liliopsida</taxon>
        <taxon>Poales</taxon>
        <taxon>Poaceae</taxon>
        <taxon>PACMAD clade</taxon>
        <taxon>Panicoideae</taxon>
        <taxon>Andropogonodae</taxon>
        <taxon>Andropogoneae</taxon>
        <taxon>Saccharinae</taxon>
        <taxon>Miscanthus</taxon>
    </lineage>
</organism>
<keyword evidence="1" id="KW-0732">Signal</keyword>
<dbReference type="Proteomes" id="UP000604825">
    <property type="component" value="Unassembled WGS sequence"/>
</dbReference>
<evidence type="ECO:0000313" key="2">
    <source>
        <dbReference type="EMBL" id="CAD6335878.1"/>
    </source>
</evidence>
<dbReference type="EMBL" id="CAJGYO010000018">
    <property type="protein sequence ID" value="CAD6335878.1"/>
    <property type="molecule type" value="Genomic_DNA"/>
</dbReference>
<proteinExistence type="predicted"/>
<keyword evidence="3" id="KW-1185">Reference proteome</keyword>
<gene>
    <name evidence="2" type="ORF">NCGR_LOCUS59976</name>
</gene>
<feature type="chain" id="PRO_5032959991" evidence="1">
    <location>
        <begin position="22"/>
        <end position="98"/>
    </location>
</feature>
<dbReference type="AlphaFoldDB" id="A0A811S4L1"/>
<sequence>MARAVAALVLCAAVLVAAAHAGRVLQYQALEAGLDEAAAALAPLAAASPPASADVAADAGGVRDDREVRERGGAIGDVLWFVLQWANEAASGDRRKAY</sequence>
<name>A0A811S4L1_9POAL</name>
<accession>A0A811S4L1</accession>
<feature type="signal peptide" evidence="1">
    <location>
        <begin position="1"/>
        <end position="21"/>
    </location>
</feature>
<evidence type="ECO:0000256" key="1">
    <source>
        <dbReference type="SAM" id="SignalP"/>
    </source>
</evidence>
<reference evidence="2" key="1">
    <citation type="submission" date="2020-10" db="EMBL/GenBank/DDBJ databases">
        <authorList>
            <person name="Han B."/>
            <person name="Lu T."/>
            <person name="Zhao Q."/>
            <person name="Huang X."/>
            <person name="Zhao Y."/>
        </authorList>
    </citation>
    <scope>NUCLEOTIDE SEQUENCE</scope>
</reference>
<evidence type="ECO:0000313" key="3">
    <source>
        <dbReference type="Proteomes" id="UP000604825"/>
    </source>
</evidence>
<comment type="caution">
    <text evidence="2">The sequence shown here is derived from an EMBL/GenBank/DDBJ whole genome shotgun (WGS) entry which is preliminary data.</text>
</comment>